<evidence type="ECO:0000313" key="3">
    <source>
        <dbReference type="EMBL" id="QJA98263.1"/>
    </source>
</evidence>
<evidence type="ECO:0000313" key="4">
    <source>
        <dbReference type="EMBL" id="QJB01773.1"/>
    </source>
</evidence>
<feature type="transmembrane region" description="Helical" evidence="2">
    <location>
        <begin position="6"/>
        <end position="26"/>
    </location>
</feature>
<evidence type="ECO:0000256" key="1">
    <source>
        <dbReference type="SAM" id="Coils"/>
    </source>
</evidence>
<gene>
    <name evidence="3" type="ORF">MM171A02068_0007</name>
    <name evidence="4" type="ORF">MM171B02023_0006</name>
</gene>
<keyword evidence="1" id="KW-0175">Coiled coil</keyword>
<proteinExistence type="predicted"/>
<keyword evidence="2" id="KW-1133">Transmembrane helix</keyword>
<keyword evidence="2" id="KW-0472">Membrane</keyword>
<protein>
    <submittedName>
        <fullName evidence="4">Uncharacterized protein</fullName>
    </submittedName>
</protein>
<keyword evidence="2" id="KW-0812">Transmembrane</keyword>
<dbReference type="AlphaFoldDB" id="A0A6M3M7T0"/>
<evidence type="ECO:0000256" key="2">
    <source>
        <dbReference type="SAM" id="Phobius"/>
    </source>
</evidence>
<dbReference type="EMBL" id="MT143566">
    <property type="protein sequence ID" value="QJA98263.1"/>
    <property type="molecule type" value="Genomic_DNA"/>
</dbReference>
<accession>A0A6M3M7T0</accession>
<reference evidence="4" key="1">
    <citation type="submission" date="2020-03" db="EMBL/GenBank/DDBJ databases">
        <title>The deep terrestrial virosphere.</title>
        <authorList>
            <person name="Holmfeldt K."/>
            <person name="Nilsson E."/>
            <person name="Simone D."/>
            <person name="Lopez-Fernandez M."/>
            <person name="Wu X."/>
            <person name="de Brujin I."/>
            <person name="Lundin D."/>
            <person name="Andersson A."/>
            <person name="Bertilsson S."/>
            <person name="Dopson M."/>
        </authorList>
    </citation>
    <scope>NUCLEOTIDE SEQUENCE</scope>
    <source>
        <strain evidence="3">MM171A02068</strain>
        <strain evidence="4">MM171B02023</strain>
    </source>
</reference>
<sequence>MGPDTAMGLAALVIFLIGGFLGYLYGKGRIVFKTRLLEKNMAKAQMLLEKCKDKTAEEIKELLEKAKECLNIP</sequence>
<feature type="coiled-coil region" evidence="1">
    <location>
        <begin position="34"/>
        <end position="72"/>
    </location>
</feature>
<organism evidence="4">
    <name type="scientific">viral metagenome</name>
    <dbReference type="NCBI Taxonomy" id="1070528"/>
    <lineage>
        <taxon>unclassified sequences</taxon>
        <taxon>metagenomes</taxon>
        <taxon>organismal metagenomes</taxon>
    </lineage>
</organism>
<dbReference type="EMBL" id="MT143732">
    <property type="protein sequence ID" value="QJB01773.1"/>
    <property type="molecule type" value="Genomic_DNA"/>
</dbReference>
<name>A0A6M3M7T0_9ZZZZ</name>